<feature type="region of interest" description="Disordered" evidence="1">
    <location>
        <begin position="1095"/>
        <end position="1116"/>
    </location>
</feature>
<feature type="region of interest" description="Disordered" evidence="1">
    <location>
        <begin position="1507"/>
        <end position="1528"/>
    </location>
</feature>
<dbReference type="GeneID" id="68298506"/>
<keyword evidence="2" id="KW-0732">Signal</keyword>
<sequence>MTFLWASMTGLLWHSTTSSTSCSTTLTSTLTSPTSSTPFHSWIPTTTSCTSSSLVSPGSASSTRASFTSSASWTTSTSITSTTSPIESPQSSVLGTSSSVASYSPGSTVKTATYSESSTTSLHSTVSGTPLTSSKSTSRGSSPSASASSSIGGSGTPAHGQSSTTSRWTSSPRVQPGDTDTASTAHTSGQSSFTSTLPSSSTPALAPSKGSSRSSSTSELPASDSTSQLPSASGGVTASSSQSLATAPPPGVPATDTGSFTSSGSTGIAPVPSSNPTLSSLTSGPASLQSTQSASSILGTSSSAPLATPLTSDGSTGSIPSTSTSLVASSGAPGSANTVSSSTSNLSGGSRTNRGSLTSVPSRSTRSESSSTASAGAPGQTTTSVRPTLPPVGSSTLSSQASSTDSIHSTQSASSIPGTPSSALPATSGGSTRPIRSTSTSLVASSGTTSSVNTINPSPPSRSGGSRTIGGSLTGVTSSSAVPPLAETSSGISLSLPDSTPLPPGFSLSPPGLSLPPPGFTLPSPVPASTTSLTILPLGITLPPPTGPSPITLPPGLGTSTTSSTSDDRFFWWNGTMFTYTGTTTFPPVASATGTITEPPASVTTEIVPSLSSNQWYTTIKEGKHTVVPVIWCKKCGGGVIIWNLWPIPPNINIDFHIQFPKLPVFRVDCFKIFGIRIWGDCGNPKTVHEDPDDPDDDKNPPPNPKPTNDPKSTAKPTSEAQSSSESRSESSCTASMVTNTAVTCVPTTSGTRTSFSCSTSMSAFSGCTVTGTATTTTKTATPTPSWESSFCDADGACSGECPASEAPKNQKRPLSEAPKNQKRAWGEFTDFDKAMGNSWNRAAVRVRHRVSNGMTLNGIDGKPMPARSVHKRWNWPPLDPNKPNREDVRFWLRARHAAAENGERVAPYGVSSADWVPFNDEYVDIAVQGLYGCTSIIIVSKRGAWMSHIFELPTMTLEDFWTDLDPAIFYGDGRYLQGLNDLSKPGSIFDPATRADDDFRIFIFTPDDSPRRRGAPEEWWGDGVYQYPDRVEELKSLMNRRFGVEPDVHAYYRLRPAMSDEQTNWATGIASKDDLKNLWETTSSGHYYLEYNPIAEEDNSDQDEDTPMTDEDGNECKKYKAGYRLYVDSYKNPTYHGKPYVEKVWTPLDFQVYESDSDMGSDDSDNSDMMALYSNKVSNKTSRYFSKAGNKTSACTKKPEPDLCRWESCAKSCVLISGPARSSIIARAFSSVSSWLHSLHLRQLWISRAKMPQDYLSYANFMTAECRLATMSLQLDGGDLGDGHGLRGLSSSRIVSFEDKPAFNFVLENMFGCTSLIVISRKGFWISHFWEDKNFQSEELFQKEILEQMWTGRDATYVGLNDYKNPGGILDPDNGVQILILGPRDFPSTLEQLQSGVWPAELDPRHTSKWQRMISSLRATWPNANILLEGYVALRASKLWSTVQQASVVSPMTKARRTALFATREYGMILIQWDPKMIKANEQCDRDFAGYRVWADAPYPHLIESWDKDGLAPGDTKSRRDGACSVPPVSTWNTAATAAAPPLSPFTTVPYDSAATAWTYTNEPTSSNETSTTSARTTGSSSGNSTSSTSSSTITSRGTVTTSSKFSFAPSTTSKQPSSTAAPKTTAPPKPVSCEVLGLGQSSTYCQCDGSLLAPATTRTAKNGDSSFDCPLQSTVVSGAAVIHPTWGFGQEGLSTGAWGISVPYRRFCRRGTMGGTLVTKKVGEMRRTFDCIVDGTTMTAIGSSPGKPKLIEGV</sequence>
<feature type="compositionally biased region" description="Pro residues" evidence="1">
    <location>
        <begin position="513"/>
        <end position="526"/>
    </location>
</feature>
<organism evidence="3 4">
    <name type="scientific">Cercospora kikuchii</name>
    <dbReference type="NCBI Taxonomy" id="84275"/>
    <lineage>
        <taxon>Eukaryota</taxon>
        <taxon>Fungi</taxon>
        <taxon>Dikarya</taxon>
        <taxon>Ascomycota</taxon>
        <taxon>Pezizomycotina</taxon>
        <taxon>Dothideomycetes</taxon>
        <taxon>Dothideomycetidae</taxon>
        <taxon>Mycosphaerellales</taxon>
        <taxon>Mycosphaerellaceae</taxon>
        <taxon>Cercospora</taxon>
    </lineage>
</organism>
<feature type="region of interest" description="Disordered" evidence="1">
    <location>
        <begin position="802"/>
        <end position="822"/>
    </location>
</feature>
<feature type="compositionally biased region" description="Polar residues" evidence="1">
    <location>
        <begin position="476"/>
        <end position="492"/>
    </location>
</feature>
<feature type="compositionally biased region" description="Polar residues" evidence="1">
    <location>
        <begin position="178"/>
        <end position="190"/>
    </location>
</feature>
<feature type="compositionally biased region" description="Low complexity" evidence="1">
    <location>
        <begin position="255"/>
        <end position="283"/>
    </location>
</feature>
<dbReference type="RefSeq" id="XP_044664401.1">
    <property type="nucleotide sequence ID" value="XM_044808466.1"/>
</dbReference>
<comment type="caution">
    <text evidence="3">The sequence shown here is derived from an EMBL/GenBank/DDBJ whole genome shotgun (WGS) entry which is preliminary data.</text>
</comment>
<feature type="compositionally biased region" description="Polar residues" evidence="1">
    <location>
        <begin position="407"/>
        <end position="456"/>
    </location>
</feature>
<feature type="compositionally biased region" description="Low complexity" evidence="1">
    <location>
        <begin position="75"/>
        <end position="104"/>
    </location>
</feature>
<feature type="compositionally biased region" description="Low complexity" evidence="1">
    <location>
        <begin position="719"/>
        <end position="732"/>
    </location>
</feature>
<feature type="compositionally biased region" description="Polar residues" evidence="1">
    <location>
        <begin position="105"/>
        <end position="129"/>
    </location>
</feature>
<keyword evidence="4" id="KW-1185">Reference proteome</keyword>
<feature type="compositionally biased region" description="Low complexity" evidence="1">
    <location>
        <begin position="529"/>
        <end position="541"/>
    </location>
</feature>
<feature type="compositionally biased region" description="Low complexity" evidence="1">
    <location>
        <begin position="290"/>
        <end position="304"/>
    </location>
</feature>
<feature type="compositionally biased region" description="Low complexity" evidence="1">
    <location>
        <begin position="493"/>
        <end position="512"/>
    </location>
</feature>
<evidence type="ECO:0000256" key="1">
    <source>
        <dbReference type="SAM" id="MobiDB-lite"/>
    </source>
</evidence>
<feature type="compositionally biased region" description="Polar residues" evidence="1">
    <location>
        <begin position="1606"/>
        <end position="1617"/>
    </location>
</feature>
<feature type="region of interest" description="Disordered" evidence="1">
    <location>
        <begin position="1561"/>
        <end position="1631"/>
    </location>
</feature>
<dbReference type="Proteomes" id="UP000825890">
    <property type="component" value="Unassembled WGS sequence"/>
</dbReference>
<protein>
    <submittedName>
        <fullName evidence="3">Uncharacterized protein</fullName>
    </submittedName>
</protein>
<proteinExistence type="predicted"/>
<feature type="compositionally biased region" description="Low complexity" evidence="1">
    <location>
        <begin position="311"/>
        <end position="325"/>
    </location>
</feature>
<reference evidence="3 4" key="1">
    <citation type="submission" date="2021-01" db="EMBL/GenBank/DDBJ databases">
        <title>Cercospora kikuchii MAFF 305040 whole genome shotgun sequence.</title>
        <authorList>
            <person name="Kashiwa T."/>
            <person name="Suzuki T."/>
        </authorList>
    </citation>
    <scope>NUCLEOTIDE SEQUENCE [LARGE SCALE GENOMIC DNA]</scope>
    <source>
        <strain evidence="3 4">MAFF 305040</strain>
    </source>
</reference>
<feature type="compositionally biased region" description="Polar residues" evidence="1">
    <location>
        <begin position="224"/>
        <end position="245"/>
    </location>
</feature>
<feature type="compositionally biased region" description="Basic and acidic residues" evidence="1">
    <location>
        <begin position="1507"/>
        <end position="1523"/>
    </location>
</feature>
<dbReference type="OrthoDB" id="3886018at2759"/>
<feature type="compositionally biased region" description="Pro residues" evidence="1">
    <location>
        <begin position="542"/>
        <end position="553"/>
    </location>
</feature>
<feature type="compositionally biased region" description="Low complexity" evidence="1">
    <location>
        <begin position="191"/>
        <end position="223"/>
    </location>
</feature>
<feature type="compositionally biased region" description="Low complexity" evidence="1">
    <location>
        <begin position="130"/>
        <end position="171"/>
    </location>
</feature>
<feature type="chain" id="PRO_5040487495" evidence="2">
    <location>
        <begin position="19"/>
        <end position="1756"/>
    </location>
</feature>
<feature type="compositionally biased region" description="Low complexity" evidence="1">
    <location>
        <begin position="394"/>
        <end position="406"/>
    </location>
</feature>
<evidence type="ECO:0000256" key="2">
    <source>
        <dbReference type="SAM" id="SignalP"/>
    </source>
</evidence>
<dbReference type="EMBL" id="BOLY01000009">
    <property type="protein sequence ID" value="GIZ49914.1"/>
    <property type="molecule type" value="Genomic_DNA"/>
</dbReference>
<evidence type="ECO:0000313" key="3">
    <source>
        <dbReference type="EMBL" id="GIZ49914.1"/>
    </source>
</evidence>
<feature type="signal peptide" evidence="2">
    <location>
        <begin position="1"/>
        <end position="18"/>
    </location>
</feature>
<feature type="compositionally biased region" description="Low complexity" evidence="1">
    <location>
        <begin position="1561"/>
        <end position="1605"/>
    </location>
</feature>
<name>A0A9P3L1X0_9PEZI</name>
<feature type="region of interest" description="Disordered" evidence="1">
    <location>
        <begin position="687"/>
        <end position="734"/>
    </location>
</feature>
<feature type="compositionally biased region" description="Low complexity" evidence="1">
    <location>
        <begin position="461"/>
        <end position="475"/>
    </location>
</feature>
<evidence type="ECO:0000313" key="4">
    <source>
        <dbReference type="Proteomes" id="UP000825890"/>
    </source>
</evidence>
<feature type="compositionally biased region" description="Acidic residues" evidence="1">
    <location>
        <begin position="1096"/>
        <end position="1114"/>
    </location>
</feature>
<feature type="compositionally biased region" description="Low complexity" evidence="1">
    <location>
        <begin position="334"/>
        <end position="384"/>
    </location>
</feature>
<gene>
    <name evidence="3" type="ORF">CKM354_001293100</name>
</gene>
<accession>A0A9P3L1X0</accession>
<feature type="region of interest" description="Disordered" evidence="1">
    <location>
        <begin position="75"/>
        <end position="560"/>
    </location>
</feature>